<dbReference type="OrthoDB" id="3405519at2"/>
<name>A0A327ZD97_9ACTN</name>
<keyword evidence="1" id="KW-1133">Transmembrane helix</keyword>
<dbReference type="AlphaFoldDB" id="A0A327ZD97"/>
<gene>
    <name evidence="2" type="ORF">B0I29_108296</name>
</gene>
<dbReference type="EMBL" id="QLMJ01000008">
    <property type="protein sequence ID" value="RAK36706.1"/>
    <property type="molecule type" value="Genomic_DNA"/>
</dbReference>
<sequence>MAPEVLPMRPMTAGELLDAGAALLRQRALPLVALAGPLAAAEQVILGRMRESAGLDAPTFMPDFGDFGGWWLITAVGFGLEATIIALLGAYAGAAAGPALLRRPVRHRDLWARTRPLPVLVVAVVAGLIAAAGAYVGFVPWLILYGLIGMATPALTLNRVSGPLAAFGRSARLAVRDGVRPALLRLLAYFTWFMVRFALGTAWVMVASQAGWTVGNTVLAWVVPLAWGLANTVAYPALACLDAVLLVEARIRTEGLDIEIARERARGGDGSSALVDAA</sequence>
<organism evidence="2 3">
    <name type="scientific">Actinoplanes lutulentus</name>
    <dbReference type="NCBI Taxonomy" id="1287878"/>
    <lineage>
        <taxon>Bacteria</taxon>
        <taxon>Bacillati</taxon>
        <taxon>Actinomycetota</taxon>
        <taxon>Actinomycetes</taxon>
        <taxon>Micromonosporales</taxon>
        <taxon>Micromonosporaceae</taxon>
        <taxon>Actinoplanes</taxon>
    </lineage>
</organism>
<comment type="caution">
    <text evidence="2">The sequence shown here is derived from an EMBL/GenBank/DDBJ whole genome shotgun (WGS) entry which is preliminary data.</text>
</comment>
<evidence type="ECO:0000313" key="2">
    <source>
        <dbReference type="EMBL" id="RAK36706.1"/>
    </source>
</evidence>
<feature type="transmembrane region" description="Helical" evidence="1">
    <location>
        <begin position="182"/>
        <end position="206"/>
    </location>
</feature>
<feature type="transmembrane region" description="Helical" evidence="1">
    <location>
        <begin position="70"/>
        <end position="96"/>
    </location>
</feature>
<reference evidence="2 3" key="1">
    <citation type="submission" date="2018-06" db="EMBL/GenBank/DDBJ databases">
        <title>Genomic Encyclopedia of Type Strains, Phase III (KMG-III): the genomes of soil and plant-associated and newly described type strains.</title>
        <authorList>
            <person name="Whitman W."/>
        </authorList>
    </citation>
    <scope>NUCLEOTIDE SEQUENCE [LARGE SCALE GENOMIC DNA]</scope>
    <source>
        <strain evidence="2 3">CGMCC 4.7090</strain>
    </source>
</reference>
<feature type="transmembrane region" description="Helical" evidence="1">
    <location>
        <begin position="218"/>
        <end position="247"/>
    </location>
</feature>
<proteinExistence type="predicted"/>
<dbReference type="Proteomes" id="UP000249341">
    <property type="component" value="Unassembled WGS sequence"/>
</dbReference>
<evidence type="ECO:0000313" key="3">
    <source>
        <dbReference type="Proteomes" id="UP000249341"/>
    </source>
</evidence>
<keyword evidence="3" id="KW-1185">Reference proteome</keyword>
<feature type="transmembrane region" description="Helical" evidence="1">
    <location>
        <begin position="117"/>
        <end position="136"/>
    </location>
</feature>
<accession>A0A327ZD97</accession>
<keyword evidence="1" id="KW-0472">Membrane</keyword>
<dbReference type="RefSeq" id="WP_111650500.1">
    <property type="nucleotide sequence ID" value="NZ_JACHWI010000007.1"/>
</dbReference>
<feature type="transmembrane region" description="Helical" evidence="1">
    <location>
        <begin position="142"/>
        <end position="161"/>
    </location>
</feature>
<protein>
    <submittedName>
        <fullName evidence="2">Uncharacterized protein</fullName>
    </submittedName>
</protein>
<evidence type="ECO:0000256" key="1">
    <source>
        <dbReference type="SAM" id="Phobius"/>
    </source>
</evidence>
<keyword evidence="1" id="KW-0812">Transmembrane</keyword>